<dbReference type="EMBL" id="CP021252">
    <property type="protein sequence ID" value="ART22087.1"/>
    <property type="molecule type" value="Genomic_DNA"/>
</dbReference>
<gene>
    <name evidence="1" type="ORF">CBE89_11715</name>
</gene>
<dbReference type="AlphaFoldDB" id="A0A2Z2J667"/>
<protein>
    <submittedName>
        <fullName evidence="1">Uncharacterized protein</fullName>
    </submittedName>
</protein>
<sequence length="233" mass="25490">MLDPTRIDRTLRALRDAWEGRPELPLGTIFAMLANQGLGWGADDEELRAALESMARVHPPTLPLADAHVTQGLWLIVTESNRVTVDAERVIVRTTSKAGPGQPVSWKYSAIRPVGPGRPLVVTDAEGFEHRCGVVELITQLIPDNRSLEGLKRRSVGESVWMLRTSDEVILLDHGLHVYTSANRSVDRTDYSWTVIEECAVGAPLLVGLSRGTTQEFGAVTEVFLADSAPAEC</sequence>
<dbReference type="KEGG" id="cstr:CBE89_11715"/>
<reference evidence="1 2" key="1">
    <citation type="submission" date="2017-05" db="EMBL/GenBank/DDBJ databases">
        <title>Complete genome sequence of Corynebacterium striatum KC-Na-1 isolated from Neophocaena asiaeorientalis in Korea.</title>
        <authorList>
            <person name="Kim J.H."/>
            <person name="Lee K."/>
        </authorList>
    </citation>
    <scope>NUCLEOTIDE SEQUENCE [LARGE SCALE GENOMIC DNA]</scope>
    <source>
        <strain evidence="1 2">KC-Na-01</strain>
    </source>
</reference>
<dbReference type="RefSeq" id="WP_086892087.1">
    <property type="nucleotide sequence ID" value="NZ_CP021252.1"/>
</dbReference>
<proteinExistence type="predicted"/>
<name>A0A2Z2J667_CORST</name>
<organism evidence="1 2">
    <name type="scientific">Corynebacterium striatum</name>
    <dbReference type="NCBI Taxonomy" id="43770"/>
    <lineage>
        <taxon>Bacteria</taxon>
        <taxon>Bacillati</taxon>
        <taxon>Actinomycetota</taxon>
        <taxon>Actinomycetes</taxon>
        <taxon>Mycobacteriales</taxon>
        <taxon>Corynebacteriaceae</taxon>
        <taxon>Corynebacterium</taxon>
    </lineage>
</organism>
<accession>A0A2Z2J667</accession>
<evidence type="ECO:0000313" key="1">
    <source>
        <dbReference type="EMBL" id="ART22087.1"/>
    </source>
</evidence>
<evidence type="ECO:0000313" key="2">
    <source>
        <dbReference type="Proteomes" id="UP000250197"/>
    </source>
</evidence>
<dbReference type="Proteomes" id="UP000250197">
    <property type="component" value="Chromosome"/>
</dbReference>